<organism evidence="1 2">
    <name type="scientific">Candidatus Thiodictyon syntrophicum</name>
    <dbReference type="NCBI Taxonomy" id="1166950"/>
    <lineage>
        <taxon>Bacteria</taxon>
        <taxon>Pseudomonadati</taxon>
        <taxon>Pseudomonadota</taxon>
        <taxon>Gammaproteobacteria</taxon>
        <taxon>Chromatiales</taxon>
        <taxon>Chromatiaceae</taxon>
        <taxon>Thiodictyon</taxon>
    </lineage>
</organism>
<evidence type="ECO:0000313" key="1">
    <source>
        <dbReference type="EMBL" id="AUB79516.1"/>
    </source>
</evidence>
<evidence type="ECO:0000313" key="2">
    <source>
        <dbReference type="Proteomes" id="UP000232638"/>
    </source>
</evidence>
<dbReference type="EMBL" id="CP020370">
    <property type="protein sequence ID" value="AUB79516.1"/>
    <property type="molecule type" value="Genomic_DNA"/>
</dbReference>
<accession>A0A2K8U1R2</accession>
<gene>
    <name evidence="1" type="ORF">THSYN_00100</name>
</gene>
<proteinExistence type="predicted"/>
<name>A0A2K8U1R2_9GAMM</name>
<reference evidence="1 2" key="1">
    <citation type="submission" date="2017-03" db="EMBL/GenBank/DDBJ databases">
        <title>Complete genome sequence of Candidatus 'Thiodictyon syntrophicum' sp. nov. strain Cad16T, a photolithoautotroph purple sulfur bacterium isolated from an alpine meromictic lake.</title>
        <authorList>
            <person name="Luedin S.M."/>
            <person name="Pothier J.F."/>
            <person name="Danza F."/>
            <person name="Storelli N."/>
            <person name="Wittwer M."/>
            <person name="Tonolla M."/>
        </authorList>
    </citation>
    <scope>NUCLEOTIDE SEQUENCE [LARGE SCALE GENOMIC DNA]</scope>
    <source>
        <strain evidence="1 2">Cad16T</strain>
    </source>
</reference>
<protein>
    <submittedName>
        <fullName evidence="1">Uncharacterized protein</fullName>
    </submittedName>
</protein>
<sequence>MKSSAYEIAKSGGRHAGFLLGHATKSTGEVTRAIRSLRNQVEVHRDKIANPLKWVSPELPERQLSHLVNQYWPKEIANFTEQIEILEQILAEADP</sequence>
<dbReference type="KEGG" id="tsy:THSYN_00100"/>
<dbReference type="Proteomes" id="UP000232638">
    <property type="component" value="Chromosome"/>
</dbReference>
<dbReference type="AlphaFoldDB" id="A0A2K8U1R2"/>
<keyword evidence="2" id="KW-1185">Reference proteome</keyword>